<dbReference type="InterPro" id="IPR036236">
    <property type="entry name" value="Znf_C2H2_sf"/>
</dbReference>
<keyword evidence="5" id="KW-1185">Reference proteome</keyword>
<feature type="domain" description="U1-type" evidence="3">
    <location>
        <begin position="677"/>
        <end position="711"/>
    </location>
</feature>
<feature type="domain" description="U1-type" evidence="3">
    <location>
        <begin position="396"/>
        <end position="430"/>
    </location>
</feature>
<accession>A0ABQ7EGW9</accession>
<dbReference type="InterPro" id="IPR021139">
    <property type="entry name" value="NYN"/>
</dbReference>
<evidence type="ECO:0000313" key="5">
    <source>
        <dbReference type="Proteomes" id="UP000266723"/>
    </source>
</evidence>
<feature type="region of interest" description="Disordered" evidence="1">
    <location>
        <begin position="419"/>
        <end position="456"/>
    </location>
</feature>
<evidence type="ECO:0000256" key="1">
    <source>
        <dbReference type="SAM" id="MobiDB-lite"/>
    </source>
</evidence>
<reference evidence="4 5" key="1">
    <citation type="journal article" date="2020" name="BMC Genomics">
        <title>Intraspecific diversification of the crop wild relative Brassica cretica Lam. using demographic model selection.</title>
        <authorList>
            <person name="Kioukis A."/>
            <person name="Michalopoulou V.A."/>
            <person name="Briers L."/>
            <person name="Pirintsos S."/>
            <person name="Studholme D.J."/>
            <person name="Pavlidis P."/>
            <person name="Sarris P.F."/>
        </authorList>
    </citation>
    <scope>NUCLEOTIDE SEQUENCE [LARGE SCALE GENOMIC DNA]</scope>
    <source>
        <strain evidence="5">cv. PFS-1207/04</strain>
    </source>
</reference>
<feature type="domain" description="C2H2-type" evidence="2">
    <location>
        <begin position="680"/>
        <end position="704"/>
    </location>
</feature>
<dbReference type="InterPro" id="IPR003604">
    <property type="entry name" value="Matrin/U1-like-C_Znf_C2H2"/>
</dbReference>
<name>A0ABQ7EGW9_BRACR</name>
<dbReference type="Gene3D" id="3.30.160.60">
    <property type="entry name" value="Classic Zinc Finger"/>
    <property type="match status" value="2"/>
</dbReference>
<dbReference type="EMBL" id="QGKV02000299">
    <property type="protein sequence ID" value="KAF3595823.1"/>
    <property type="molecule type" value="Genomic_DNA"/>
</dbReference>
<sequence length="830" mass="90402">MMTTAEGEYSKAKTSVWWDIENCEVPKGWDAHAIAQNVSSALLNMNYGGPVSISAYGDTNLIPKPVQQALSSTGVGLNHVPAAAKYVWLWTCLASGGPPLTSGESSRLVDSGRSLVSKYEEAKGPVSEQSQSNKPTDSTPDARRNMLQNGRRAACESVASCGGFEAHHSDIRNTSQAAFVVSNTAQANVSAKPILEASFVASHKAQADLSTKPIHEAAFVASQKAQANVSAKPIHEPAFMASHKAQANVSAKPIHEAAFVASHKAQANVSAKPIHEAAFVASHKAQANVSAKPIHEAAFMASHKAQANVSAKPIHEAAHKAQANVSAKPIHEAAFVASHKAQTNVSAKPIHEPAFMASHKAQANVSAKPIREAAFVASQKAQATVSPKPIQEAALVEPVLCNVCQISCANKDAYTSHTYGKRHRKNLELQTGKSENMSRGEKQKNRKKNASEGRTKPKGHYSCRLCNVAFTNSKKLQEKGVCEKVQPREAVAEPKPKGLIDSNKLQEKSVGEMDQPREAIVEPQLQSQIAQENSKCFEKHVAMALVDSRKHEEKVVREKVQPMVTVAEPQSQSQENTKFCMKPNEEYREIYGKSKSSVKENCSSTKDWVETVFFGDFGASVKARECFDGIAKPVNLSGVQEKEVMVPQGLSTVPGFVASDGARSSVSTKHITKETNVWPVFCHVCQISCESQVAYANHICGKIHQQKRERMSERDAMLSKENAERLKKVLSKSQTAFASQNHSAVAHVDSRRTLQELEQALIVDSRKIREEGGQEKETTLVKTKDHVFQGAQEDKEEVKEISHISESITNAMLHALTELNHESCIPKELR</sequence>
<evidence type="ECO:0000259" key="2">
    <source>
        <dbReference type="SMART" id="SM00355"/>
    </source>
</evidence>
<dbReference type="InterPro" id="IPR013087">
    <property type="entry name" value="Znf_C2H2_type"/>
</dbReference>
<organism evidence="4 5">
    <name type="scientific">Brassica cretica</name>
    <name type="common">Mustard</name>
    <dbReference type="NCBI Taxonomy" id="69181"/>
    <lineage>
        <taxon>Eukaryota</taxon>
        <taxon>Viridiplantae</taxon>
        <taxon>Streptophyta</taxon>
        <taxon>Embryophyta</taxon>
        <taxon>Tracheophyta</taxon>
        <taxon>Spermatophyta</taxon>
        <taxon>Magnoliopsida</taxon>
        <taxon>eudicotyledons</taxon>
        <taxon>Gunneridae</taxon>
        <taxon>Pentapetalae</taxon>
        <taxon>rosids</taxon>
        <taxon>malvids</taxon>
        <taxon>Brassicales</taxon>
        <taxon>Brassicaceae</taxon>
        <taxon>Brassiceae</taxon>
        <taxon>Brassica</taxon>
    </lineage>
</organism>
<dbReference type="SMART" id="SM00451">
    <property type="entry name" value="ZnF_U1"/>
    <property type="match status" value="2"/>
</dbReference>
<protein>
    <recommendedName>
        <fullName evidence="6">U1-type domain-containing protein</fullName>
    </recommendedName>
</protein>
<dbReference type="CDD" id="cd10910">
    <property type="entry name" value="PIN_limkain_b1_N_like"/>
    <property type="match status" value="1"/>
</dbReference>
<evidence type="ECO:0008006" key="6">
    <source>
        <dbReference type="Google" id="ProtNLM"/>
    </source>
</evidence>
<dbReference type="Pfam" id="PF12874">
    <property type="entry name" value="zf-met"/>
    <property type="match status" value="2"/>
</dbReference>
<dbReference type="SMART" id="SM00355">
    <property type="entry name" value="ZnF_C2H2"/>
    <property type="match status" value="2"/>
</dbReference>
<gene>
    <name evidence="4" type="ORF">DY000_02026303</name>
</gene>
<dbReference type="Proteomes" id="UP000266723">
    <property type="component" value="Unassembled WGS sequence"/>
</dbReference>
<dbReference type="PANTHER" id="PTHR14379:SF3">
    <property type="entry name" value="MEIOSIS REGULATOR AND MRNA STABILITY FACTOR 1"/>
    <property type="match status" value="1"/>
</dbReference>
<comment type="caution">
    <text evidence="4">The sequence shown here is derived from an EMBL/GenBank/DDBJ whole genome shotgun (WGS) entry which is preliminary data.</text>
</comment>
<proteinExistence type="predicted"/>
<evidence type="ECO:0000313" key="4">
    <source>
        <dbReference type="EMBL" id="KAF3595823.1"/>
    </source>
</evidence>
<evidence type="ECO:0000259" key="3">
    <source>
        <dbReference type="SMART" id="SM00451"/>
    </source>
</evidence>
<feature type="compositionally biased region" description="Basic and acidic residues" evidence="1">
    <location>
        <begin position="436"/>
        <end position="455"/>
    </location>
</feature>
<dbReference type="InterPro" id="IPR024768">
    <property type="entry name" value="Marf1"/>
</dbReference>
<feature type="domain" description="C2H2-type" evidence="2">
    <location>
        <begin position="399"/>
        <end position="423"/>
    </location>
</feature>
<dbReference type="Pfam" id="PF01936">
    <property type="entry name" value="NYN"/>
    <property type="match status" value="1"/>
</dbReference>
<dbReference type="PANTHER" id="PTHR14379">
    <property type="entry name" value="LIMKAIN B LKAP"/>
    <property type="match status" value="1"/>
</dbReference>
<feature type="region of interest" description="Disordered" evidence="1">
    <location>
        <begin position="119"/>
        <end position="144"/>
    </location>
</feature>
<feature type="compositionally biased region" description="Polar residues" evidence="1">
    <location>
        <begin position="127"/>
        <end position="139"/>
    </location>
</feature>
<dbReference type="SUPFAM" id="SSF57667">
    <property type="entry name" value="beta-beta-alpha zinc fingers"/>
    <property type="match status" value="2"/>
</dbReference>